<dbReference type="AlphaFoldDB" id="A0A9Q7WJ12"/>
<dbReference type="RefSeq" id="WP_074357491.1">
    <property type="nucleotide sequence ID" value="NZ_FSCP01000001.1"/>
</dbReference>
<accession>A0A9Q7WJ12</accession>
<sequence>MLRVNALDYFLEVPGRTWEQFLEFFDDMCRRQGTALWSRAATDPALLASVGDMTEDQISEILERSEIEPHHRYTPEVREMRNICDRLISLTAVMGHAPQSSVKYMPRPEMLGDLIRERATDYSHMHLDATLAAAQRNYLEQIANGGVH</sequence>
<comment type="caution">
    <text evidence="1">The sequence shown here is derived from an EMBL/GenBank/DDBJ whole genome shotgun (WGS) entry which is preliminary data.</text>
</comment>
<gene>
    <name evidence="1" type="ORF">SAMEA2275694_02645</name>
</gene>
<dbReference type="EMBL" id="FSFA01000003">
    <property type="protein sequence ID" value="SHX43319.1"/>
    <property type="molecule type" value="Genomic_DNA"/>
</dbReference>
<proteinExistence type="predicted"/>
<dbReference type="Proteomes" id="UP000185183">
    <property type="component" value="Unassembled WGS sequence"/>
</dbReference>
<reference evidence="1 2" key="1">
    <citation type="submission" date="2016-11" db="EMBL/GenBank/DDBJ databases">
        <authorList>
            <consortium name="Pathogen Informatics"/>
        </authorList>
    </citation>
    <scope>NUCLEOTIDE SEQUENCE [LARGE SCALE GENOMIC DNA]</scope>
    <source>
        <strain evidence="1 2">968</strain>
    </source>
</reference>
<name>A0A9Q7WJ12_9MYCO</name>
<evidence type="ECO:0000313" key="2">
    <source>
        <dbReference type="Proteomes" id="UP000185183"/>
    </source>
</evidence>
<evidence type="ECO:0000313" key="1">
    <source>
        <dbReference type="EMBL" id="SHX43319.1"/>
    </source>
</evidence>
<organism evidence="1 2">
    <name type="scientific">Mycobacteroides abscessus subsp. bolletii</name>
    <dbReference type="NCBI Taxonomy" id="319705"/>
    <lineage>
        <taxon>Bacteria</taxon>
        <taxon>Bacillati</taxon>
        <taxon>Actinomycetota</taxon>
        <taxon>Actinomycetes</taxon>
        <taxon>Mycobacteriales</taxon>
        <taxon>Mycobacteriaceae</taxon>
        <taxon>Mycobacteroides</taxon>
        <taxon>Mycobacteroides abscessus</taxon>
    </lineage>
</organism>
<protein>
    <submittedName>
        <fullName evidence="1">Uncharacterized protein</fullName>
    </submittedName>
</protein>